<dbReference type="EMBL" id="RBII01000002">
    <property type="protein sequence ID" value="RKQ68871.1"/>
    <property type="molecule type" value="Genomic_DNA"/>
</dbReference>
<keyword evidence="2" id="KW-1185">Reference proteome</keyword>
<sequence>MLRQSETIESPCKLICKLDLETRLCTGCGRSRDEIGAWMGYSRAERAFIMTQLKARLDTLKAAGKLET</sequence>
<evidence type="ECO:0000313" key="2">
    <source>
        <dbReference type="Proteomes" id="UP000282211"/>
    </source>
</evidence>
<proteinExistence type="predicted"/>
<dbReference type="AlphaFoldDB" id="A0A420WCY6"/>
<dbReference type="PANTHER" id="PTHR35175:SF2">
    <property type="entry name" value="DUF1289 DOMAIN-CONTAINING PROTEIN"/>
    <property type="match status" value="1"/>
</dbReference>
<organism evidence="1 2">
    <name type="scientific">Litorimonas taeanensis</name>
    <dbReference type="NCBI Taxonomy" id="568099"/>
    <lineage>
        <taxon>Bacteria</taxon>
        <taxon>Pseudomonadati</taxon>
        <taxon>Pseudomonadota</taxon>
        <taxon>Alphaproteobacteria</taxon>
        <taxon>Maricaulales</taxon>
        <taxon>Robiginitomaculaceae</taxon>
    </lineage>
</organism>
<comment type="caution">
    <text evidence="1">The sequence shown here is derived from an EMBL/GenBank/DDBJ whole genome shotgun (WGS) entry which is preliminary data.</text>
</comment>
<dbReference type="InParanoid" id="A0A420WCY6"/>
<name>A0A420WCY6_9PROT</name>
<evidence type="ECO:0000313" key="1">
    <source>
        <dbReference type="EMBL" id="RKQ68871.1"/>
    </source>
</evidence>
<dbReference type="RefSeq" id="WP_121100638.1">
    <property type="nucleotide sequence ID" value="NZ_RBII01000002.1"/>
</dbReference>
<dbReference type="InterPro" id="IPR010710">
    <property type="entry name" value="DUF1289"/>
</dbReference>
<gene>
    <name evidence="1" type="ORF">DES40_1646</name>
</gene>
<dbReference type="OrthoDB" id="9811423at2"/>
<reference evidence="1 2" key="1">
    <citation type="submission" date="2018-10" db="EMBL/GenBank/DDBJ databases">
        <title>Genomic Encyclopedia of Type Strains, Phase IV (KMG-IV): sequencing the most valuable type-strain genomes for metagenomic binning, comparative biology and taxonomic classification.</title>
        <authorList>
            <person name="Goeker M."/>
        </authorList>
    </citation>
    <scope>NUCLEOTIDE SEQUENCE [LARGE SCALE GENOMIC DNA]</scope>
    <source>
        <strain evidence="1 2">DSM 22008</strain>
    </source>
</reference>
<accession>A0A420WCY6</accession>
<dbReference type="Pfam" id="PF06945">
    <property type="entry name" value="DUF1289"/>
    <property type="match status" value="1"/>
</dbReference>
<dbReference type="Proteomes" id="UP000282211">
    <property type="component" value="Unassembled WGS sequence"/>
</dbReference>
<protein>
    <recommendedName>
        <fullName evidence="3">Fe-S protein YdhL (DUF1289 family)</fullName>
    </recommendedName>
</protein>
<evidence type="ECO:0008006" key="3">
    <source>
        <dbReference type="Google" id="ProtNLM"/>
    </source>
</evidence>
<dbReference type="PANTHER" id="PTHR35175">
    <property type="entry name" value="DUF1289 DOMAIN-CONTAINING PROTEIN"/>
    <property type="match status" value="1"/>
</dbReference>